<feature type="compositionally biased region" description="Polar residues" evidence="1">
    <location>
        <begin position="1"/>
        <end position="20"/>
    </location>
</feature>
<dbReference type="Proteomes" id="UP000835052">
    <property type="component" value="Unassembled WGS sequence"/>
</dbReference>
<accession>A0A8S1GYH4</accession>
<evidence type="ECO:0000313" key="2">
    <source>
        <dbReference type="EMBL" id="CAD6189036.1"/>
    </source>
</evidence>
<keyword evidence="3" id="KW-1185">Reference proteome</keyword>
<feature type="compositionally biased region" description="Acidic residues" evidence="1">
    <location>
        <begin position="275"/>
        <end position="286"/>
    </location>
</feature>
<feature type="compositionally biased region" description="Polar residues" evidence="1">
    <location>
        <begin position="40"/>
        <end position="62"/>
    </location>
</feature>
<reference evidence="2" key="1">
    <citation type="submission" date="2020-10" db="EMBL/GenBank/DDBJ databases">
        <authorList>
            <person name="Kikuchi T."/>
        </authorList>
    </citation>
    <scope>NUCLEOTIDE SEQUENCE</scope>
    <source>
        <strain evidence="2">NKZ352</strain>
    </source>
</reference>
<gene>
    <name evidence="2" type="ORF">CAUJ_LOCUS4955</name>
</gene>
<dbReference type="EMBL" id="CAJGYM010000009">
    <property type="protein sequence ID" value="CAD6189036.1"/>
    <property type="molecule type" value="Genomic_DNA"/>
</dbReference>
<evidence type="ECO:0000313" key="3">
    <source>
        <dbReference type="Proteomes" id="UP000835052"/>
    </source>
</evidence>
<evidence type="ECO:0000256" key="1">
    <source>
        <dbReference type="SAM" id="MobiDB-lite"/>
    </source>
</evidence>
<organism evidence="2 3">
    <name type="scientific">Caenorhabditis auriculariae</name>
    <dbReference type="NCBI Taxonomy" id="2777116"/>
    <lineage>
        <taxon>Eukaryota</taxon>
        <taxon>Metazoa</taxon>
        <taxon>Ecdysozoa</taxon>
        <taxon>Nematoda</taxon>
        <taxon>Chromadorea</taxon>
        <taxon>Rhabditida</taxon>
        <taxon>Rhabditina</taxon>
        <taxon>Rhabditomorpha</taxon>
        <taxon>Rhabditoidea</taxon>
        <taxon>Rhabditidae</taxon>
        <taxon>Peloderinae</taxon>
        <taxon>Caenorhabditis</taxon>
    </lineage>
</organism>
<comment type="caution">
    <text evidence="2">The sequence shown here is derived from an EMBL/GenBank/DDBJ whole genome shotgun (WGS) entry which is preliminary data.</text>
</comment>
<protein>
    <submittedName>
        <fullName evidence="2">Uncharacterized protein</fullName>
    </submittedName>
</protein>
<proteinExistence type="predicted"/>
<feature type="region of interest" description="Disordered" evidence="1">
    <location>
        <begin position="205"/>
        <end position="286"/>
    </location>
</feature>
<feature type="region of interest" description="Disordered" evidence="1">
    <location>
        <begin position="1"/>
        <end position="76"/>
    </location>
</feature>
<feature type="compositionally biased region" description="Low complexity" evidence="1">
    <location>
        <begin position="29"/>
        <end position="39"/>
    </location>
</feature>
<dbReference type="AlphaFoldDB" id="A0A8S1GYH4"/>
<sequence length="286" mass="31489">MSSNTSTRDSCSTGSRSIVSVDSPRSLDSGSSRPVSASSVNTHLSSPTNTLSDYRMSSSTAPVNPHRRSPSIDQRSPILTPEVIVLSSGPATPNTPIFAPPELSPPVFAPAELSPSDEIHENMANEDPPTHDMARRYSPPRVFRFSRRSICLYFAEKGIISEEYAWEDAVRTSSDSTDDEMWRPVGTYDLEEVTDFFKPKADERRKLCWTSDESTPIEDGSSHGRPSPIHLSPTERLAGQSERPASGLMTERRDPVQPAQESPSRPHIESPGSDESPDEQIFSDDE</sequence>
<name>A0A8S1GYH4_9PELO</name>